<dbReference type="EMBL" id="JAPWTJ010001487">
    <property type="protein sequence ID" value="KAJ8971385.1"/>
    <property type="molecule type" value="Genomic_DNA"/>
</dbReference>
<reference evidence="1" key="1">
    <citation type="journal article" date="2023" name="Insect Mol. Biol.">
        <title>Genome sequencing provides insights into the evolution of gene families encoding plant cell wall-degrading enzymes in longhorned beetles.</title>
        <authorList>
            <person name="Shin N.R."/>
            <person name="Okamura Y."/>
            <person name="Kirsch R."/>
            <person name="Pauchet Y."/>
        </authorList>
    </citation>
    <scope>NUCLEOTIDE SEQUENCE</scope>
    <source>
        <strain evidence="1">MMC_N1</strain>
    </source>
</reference>
<comment type="caution">
    <text evidence="1">The sequence shown here is derived from an EMBL/GenBank/DDBJ whole genome shotgun (WGS) entry which is preliminary data.</text>
</comment>
<evidence type="ECO:0000313" key="2">
    <source>
        <dbReference type="Proteomes" id="UP001162164"/>
    </source>
</evidence>
<organism evidence="1 2">
    <name type="scientific">Molorchus minor</name>
    <dbReference type="NCBI Taxonomy" id="1323400"/>
    <lineage>
        <taxon>Eukaryota</taxon>
        <taxon>Metazoa</taxon>
        <taxon>Ecdysozoa</taxon>
        <taxon>Arthropoda</taxon>
        <taxon>Hexapoda</taxon>
        <taxon>Insecta</taxon>
        <taxon>Pterygota</taxon>
        <taxon>Neoptera</taxon>
        <taxon>Endopterygota</taxon>
        <taxon>Coleoptera</taxon>
        <taxon>Polyphaga</taxon>
        <taxon>Cucujiformia</taxon>
        <taxon>Chrysomeloidea</taxon>
        <taxon>Cerambycidae</taxon>
        <taxon>Lamiinae</taxon>
        <taxon>Monochamini</taxon>
        <taxon>Molorchus</taxon>
    </lineage>
</organism>
<keyword evidence="2" id="KW-1185">Reference proteome</keyword>
<proteinExistence type="predicted"/>
<sequence>MRETLKWKAQRQEIKTEGMLISAKKYDIHCLSLKKHFRIDPSTASALVNQYETSNFYESHKS</sequence>
<gene>
    <name evidence="1" type="ORF">NQ317_006953</name>
</gene>
<accession>A0ABQ9J1P2</accession>
<evidence type="ECO:0000313" key="1">
    <source>
        <dbReference type="EMBL" id="KAJ8971385.1"/>
    </source>
</evidence>
<name>A0ABQ9J1P2_9CUCU</name>
<dbReference type="Proteomes" id="UP001162164">
    <property type="component" value="Unassembled WGS sequence"/>
</dbReference>
<protein>
    <submittedName>
        <fullName evidence="1">Uncharacterized protein</fullName>
    </submittedName>
</protein>